<comment type="similarity">
    <text evidence="3 11">Belongs to the ketopantoate reductase family.</text>
</comment>
<keyword evidence="7 11" id="KW-0521">NADP</keyword>
<dbReference type="Pfam" id="PF02558">
    <property type="entry name" value="ApbA"/>
    <property type="match status" value="1"/>
</dbReference>
<dbReference type="AlphaFoldDB" id="A0A2J7TKS6"/>
<dbReference type="GO" id="GO:0005737">
    <property type="term" value="C:cytoplasm"/>
    <property type="evidence" value="ECO:0007669"/>
    <property type="project" value="TreeGrafter"/>
</dbReference>
<dbReference type="InterPro" id="IPR036291">
    <property type="entry name" value="NAD(P)-bd_dom_sf"/>
</dbReference>
<comment type="caution">
    <text evidence="14">The sequence shown here is derived from an EMBL/GenBank/DDBJ whole genome shotgun (WGS) entry which is preliminary data.</text>
</comment>
<feature type="domain" description="Ketopantoate reductase C-terminal" evidence="13">
    <location>
        <begin position="196"/>
        <end position="317"/>
    </location>
</feature>
<reference evidence="14 15" key="1">
    <citation type="submission" date="2017-10" db="EMBL/GenBank/DDBJ databases">
        <title>Genome announcement of Methylocella silvestris TVC from permafrost.</title>
        <authorList>
            <person name="Wang J."/>
            <person name="Geng K."/>
            <person name="Ul-Haque F."/>
            <person name="Crombie A.T."/>
            <person name="Street L.E."/>
            <person name="Wookey P.A."/>
            <person name="Murrell J.C."/>
            <person name="Pratscher J."/>
        </authorList>
    </citation>
    <scope>NUCLEOTIDE SEQUENCE [LARGE SCALE GENOMIC DNA]</scope>
    <source>
        <strain evidence="14 15">TVC</strain>
    </source>
</reference>
<dbReference type="OrthoDB" id="9796561at2"/>
<dbReference type="SUPFAM" id="SSF48179">
    <property type="entry name" value="6-phosphogluconate dehydrogenase C-terminal domain-like"/>
    <property type="match status" value="1"/>
</dbReference>
<accession>A0A2J7TKS6</accession>
<dbReference type="InterPro" id="IPR003710">
    <property type="entry name" value="ApbA"/>
</dbReference>
<comment type="function">
    <text evidence="1 11">Catalyzes the NADPH-dependent reduction of ketopantoate into pantoic acid.</text>
</comment>
<dbReference type="InterPro" id="IPR013332">
    <property type="entry name" value="KPR_N"/>
</dbReference>
<dbReference type="Pfam" id="PF08546">
    <property type="entry name" value="ApbA_C"/>
    <property type="match status" value="1"/>
</dbReference>
<dbReference type="PANTHER" id="PTHR21708:SF45">
    <property type="entry name" value="2-DEHYDROPANTOATE 2-REDUCTASE"/>
    <property type="match status" value="1"/>
</dbReference>
<dbReference type="FunFam" id="1.10.1040.10:FF:000017">
    <property type="entry name" value="2-dehydropantoate 2-reductase"/>
    <property type="match status" value="1"/>
</dbReference>
<evidence type="ECO:0000256" key="4">
    <source>
        <dbReference type="ARBA" id="ARBA00013014"/>
    </source>
</evidence>
<dbReference type="NCBIfam" id="NF005089">
    <property type="entry name" value="PRK06522.1-4"/>
    <property type="match status" value="1"/>
</dbReference>
<dbReference type="UniPathway" id="UPA00028">
    <property type="reaction ID" value="UER00004"/>
</dbReference>
<dbReference type="InterPro" id="IPR013752">
    <property type="entry name" value="KPA_reductase"/>
</dbReference>
<evidence type="ECO:0000259" key="13">
    <source>
        <dbReference type="Pfam" id="PF08546"/>
    </source>
</evidence>
<sequence>MKICVIGAGAIGGLLAAKLAHAGEEVSVIARGAHLVAIAKNGLTLIEEGETIVAPVVASDRIADLPQQDLIILGMKAHQVAAVVGDLPEIMGPNAIVLTAQNGIPWWYFFGQGGPHEGVRLHSVDPGGMIADNLPVRHVIGSVVYPAAEIEKPGVIRHIEGNRFSLGELDGSKSERITQVSEAFTKAGFKAPVVTDIRSELWTKLWGNLSFNPISALTHATLEDICRFAPTRALAAEMMREAQTVGEALGIRFRISLEKRIAGAEAVGAHKTSMLQDVESGRAIEADALIGSVIELGRTVGVATPHMDAVYALVKLLNETLTRAKGKLAVTPA</sequence>
<dbReference type="EC" id="1.1.1.169" evidence="4 11"/>
<comment type="catalytic activity">
    <reaction evidence="10 11">
        <text>(R)-pantoate + NADP(+) = 2-dehydropantoate + NADPH + H(+)</text>
        <dbReference type="Rhea" id="RHEA:16233"/>
        <dbReference type="ChEBI" id="CHEBI:11561"/>
        <dbReference type="ChEBI" id="CHEBI:15378"/>
        <dbReference type="ChEBI" id="CHEBI:15980"/>
        <dbReference type="ChEBI" id="CHEBI:57783"/>
        <dbReference type="ChEBI" id="CHEBI:58349"/>
        <dbReference type="EC" id="1.1.1.169"/>
    </reaction>
</comment>
<dbReference type="SUPFAM" id="SSF51735">
    <property type="entry name" value="NAD(P)-binding Rossmann-fold domains"/>
    <property type="match status" value="1"/>
</dbReference>
<dbReference type="RefSeq" id="WP_102842566.1">
    <property type="nucleotide sequence ID" value="NZ_PDZR01000002.1"/>
</dbReference>
<evidence type="ECO:0000256" key="2">
    <source>
        <dbReference type="ARBA" id="ARBA00004994"/>
    </source>
</evidence>
<feature type="domain" description="Ketopantoate reductase N-terminal" evidence="12">
    <location>
        <begin position="3"/>
        <end position="104"/>
    </location>
</feature>
<evidence type="ECO:0000259" key="12">
    <source>
        <dbReference type="Pfam" id="PF02558"/>
    </source>
</evidence>
<dbReference type="NCBIfam" id="TIGR00745">
    <property type="entry name" value="apbA_panE"/>
    <property type="match status" value="1"/>
</dbReference>
<dbReference type="GO" id="GO:0015940">
    <property type="term" value="P:pantothenate biosynthetic process"/>
    <property type="evidence" value="ECO:0007669"/>
    <property type="project" value="UniProtKB-UniPathway"/>
</dbReference>
<gene>
    <name evidence="14" type="ORF">CR492_04340</name>
</gene>
<keyword evidence="6 11" id="KW-0566">Pantothenate biosynthesis</keyword>
<dbReference type="FunFam" id="3.40.50.720:FF:000307">
    <property type="entry name" value="2-dehydropantoate 2-reductase"/>
    <property type="match status" value="1"/>
</dbReference>
<evidence type="ECO:0000256" key="8">
    <source>
        <dbReference type="ARBA" id="ARBA00023002"/>
    </source>
</evidence>
<evidence type="ECO:0000256" key="5">
    <source>
        <dbReference type="ARBA" id="ARBA00019465"/>
    </source>
</evidence>
<dbReference type="PANTHER" id="PTHR21708">
    <property type="entry name" value="PROBABLE 2-DEHYDROPANTOATE 2-REDUCTASE"/>
    <property type="match status" value="1"/>
</dbReference>
<protein>
    <recommendedName>
        <fullName evidence="5 11">2-dehydropantoate 2-reductase</fullName>
        <ecNumber evidence="4 11">1.1.1.169</ecNumber>
    </recommendedName>
    <alternativeName>
        <fullName evidence="9 11">Ketopantoate reductase</fullName>
    </alternativeName>
</protein>
<dbReference type="Gene3D" id="3.40.50.720">
    <property type="entry name" value="NAD(P)-binding Rossmann-like Domain"/>
    <property type="match status" value="1"/>
</dbReference>
<dbReference type="Proteomes" id="UP000236286">
    <property type="component" value="Unassembled WGS sequence"/>
</dbReference>
<evidence type="ECO:0000256" key="3">
    <source>
        <dbReference type="ARBA" id="ARBA00007870"/>
    </source>
</evidence>
<evidence type="ECO:0000313" key="14">
    <source>
        <dbReference type="EMBL" id="PNG27371.1"/>
    </source>
</evidence>
<evidence type="ECO:0000256" key="10">
    <source>
        <dbReference type="ARBA" id="ARBA00048793"/>
    </source>
</evidence>
<proteinExistence type="inferred from homology"/>
<evidence type="ECO:0000313" key="15">
    <source>
        <dbReference type="Proteomes" id="UP000236286"/>
    </source>
</evidence>
<dbReference type="InterPro" id="IPR013328">
    <property type="entry name" value="6PGD_dom2"/>
</dbReference>
<dbReference type="InterPro" id="IPR008927">
    <property type="entry name" value="6-PGluconate_DH-like_C_sf"/>
</dbReference>
<evidence type="ECO:0000256" key="7">
    <source>
        <dbReference type="ARBA" id="ARBA00022857"/>
    </source>
</evidence>
<evidence type="ECO:0000256" key="1">
    <source>
        <dbReference type="ARBA" id="ARBA00002919"/>
    </source>
</evidence>
<dbReference type="EMBL" id="PDZR01000002">
    <property type="protein sequence ID" value="PNG27371.1"/>
    <property type="molecule type" value="Genomic_DNA"/>
</dbReference>
<name>A0A2J7TKS6_METSI</name>
<evidence type="ECO:0000256" key="9">
    <source>
        <dbReference type="ARBA" id="ARBA00032024"/>
    </source>
</evidence>
<comment type="pathway">
    <text evidence="2 11">Cofactor biosynthesis; (R)-pantothenate biosynthesis; (R)-pantoate from 3-methyl-2-oxobutanoate: step 2/2.</text>
</comment>
<dbReference type="InterPro" id="IPR051402">
    <property type="entry name" value="KPR-Related"/>
</dbReference>
<evidence type="ECO:0000256" key="11">
    <source>
        <dbReference type="RuleBase" id="RU362068"/>
    </source>
</evidence>
<keyword evidence="8 11" id="KW-0560">Oxidoreductase</keyword>
<organism evidence="14 15">
    <name type="scientific">Methylocella silvestris</name>
    <dbReference type="NCBI Taxonomy" id="199596"/>
    <lineage>
        <taxon>Bacteria</taxon>
        <taxon>Pseudomonadati</taxon>
        <taxon>Pseudomonadota</taxon>
        <taxon>Alphaproteobacteria</taxon>
        <taxon>Hyphomicrobiales</taxon>
        <taxon>Beijerinckiaceae</taxon>
        <taxon>Methylocella</taxon>
    </lineage>
</organism>
<dbReference type="GO" id="GO:0008677">
    <property type="term" value="F:2-dehydropantoate 2-reductase activity"/>
    <property type="evidence" value="ECO:0007669"/>
    <property type="project" value="UniProtKB-EC"/>
</dbReference>
<evidence type="ECO:0000256" key="6">
    <source>
        <dbReference type="ARBA" id="ARBA00022655"/>
    </source>
</evidence>
<dbReference type="Gene3D" id="1.10.1040.10">
    <property type="entry name" value="N-(1-d-carboxylethyl)-l-norvaline Dehydrogenase, domain 2"/>
    <property type="match status" value="1"/>
</dbReference>